<feature type="region of interest" description="Disordered" evidence="1">
    <location>
        <begin position="703"/>
        <end position="832"/>
    </location>
</feature>
<dbReference type="EMBL" id="JANBUM010000163">
    <property type="protein sequence ID" value="KAJ2782819.1"/>
    <property type="molecule type" value="Genomic_DNA"/>
</dbReference>
<protein>
    <submittedName>
        <fullName evidence="2">Uncharacterized protein</fullName>
    </submittedName>
</protein>
<feature type="region of interest" description="Disordered" evidence="1">
    <location>
        <begin position="369"/>
        <end position="404"/>
    </location>
</feature>
<feature type="compositionally biased region" description="Low complexity" evidence="1">
    <location>
        <begin position="731"/>
        <end position="750"/>
    </location>
</feature>
<accession>A0A9W8LJQ6</accession>
<evidence type="ECO:0000256" key="1">
    <source>
        <dbReference type="SAM" id="MobiDB-lite"/>
    </source>
</evidence>
<gene>
    <name evidence="2" type="ORF">GGI15_002794</name>
</gene>
<feature type="compositionally biased region" description="Polar residues" evidence="1">
    <location>
        <begin position="703"/>
        <end position="717"/>
    </location>
</feature>
<feature type="compositionally biased region" description="Pro residues" evidence="1">
    <location>
        <begin position="539"/>
        <end position="551"/>
    </location>
</feature>
<dbReference type="Proteomes" id="UP001140172">
    <property type="component" value="Unassembled WGS sequence"/>
</dbReference>
<organism evidence="2 3">
    <name type="scientific">Coemansia interrupta</name>
    <dbReference type="NCBI Taxonomy" id="1126814"/>
    <lineage>
        <taxon>Eukaryota</taxon>
        <taxon>Fungi</taxon>
        <taxon>Fungi incertae sedis</taxon>
        <taxon>Zoopagomycota</taxon>
        <taxon>Kickxellomycotina</taxon>
        <taxon>Kickxellomycetes</taxon>
        <taxon>Kickxellales</taxon>
        <taxon>Kickxellaceae</taxon>
        <taxon>Coemansia</taxon>
    </lineage>
</organism>
<feature type="region of interest" description="Disordered" evidence="1">
    <location>
        <begin position="480"/>
        <end position="557"/>
    </location>
</feature>
<name>A0A9W8LJQ6_9FUNG</name>
<proteinExistence type="predicted"/>
<feature type="compositionally biased region" description="Polar residues" evidence="1">
    <location>
        <begin position="157"/>
        <end position="166"/>
    </location>
</feature>
<feature type="region of interest" description="Disordered" evidence="1">
    <location>
        <begin position="581"/>
        <end position="601"/>
    </location>
</feature>
<feature type="compositionally biased region" description="Polar residues" evidence="1">
    <location>
        <begin position="588"/>
        <end position="597"/>
    </location>
</feature>
<feature type="region of interest" description="Disordered" evidence="1">
    <location>
        <begin position="141"/>
        <end position="166"/>
    </location>
</feature>
<dbReference type="AlphaFoldDB" id="A0A9W8LJQ6"/>
<dbReference type="OrthoDB" id="5591766at2759"/>
<feature type="compositionally biased region" description="Polar residues" evidence="1">
    <location>
        <begin position="376"/>
        <end position="404"/>
    </location>
</feature>
<feature type="compositionally biased region" description="Pro residues" evidence="1">
    <location>
        <begin position="790"/>
        <end position="806"/>
    </location>
</feature>
<feature type="compositionally biased region" description="Pro residues" evidence="1">
    <location>
        <begin position="141"/>
        <end position="151"/>
    </location>
</feature>
<keyword evidence="3" id="KW-1185">Reference proteome</keyword>
<comment type="caution">
    <text evidence="2">The sequence shown here is derived from an EMBL/GenBank/DDBJ whole genome shotgun (WGS) entry which is preliminary data.</text>
</comment>
<feature type="region of interest" description="Disordered" evidence="1">
    <location>
        <begin position="49"/>
        <end position="73"/>
    </location>
</feature>
<feature type="compositionally biased region" description="Low complexity" evidence="1">
    <location>
        <begin position="503"/>
        <end position="533"/>
    </location>
</feature>
<evidence type="ECO:0000313" key="2">
    <source>
        <dbReference type="EMBL" id="KAJ2782819.1"/>
    </source>
</evidence>
<sequence length="832" mass="88538">MGSVDVLLTQDGSSVWEADDGARRQVSTVPRNFHQSTLVRRRLDELGRLQVGGPSDASQQRQQQQQPRHPGRVTWAAPGLLGNMRMSMPVDIEELISITAAQDGMTMGSEDSMLQMLLSKLPEPPATAPGMGSLNELADSLPPPPVSPPVSPRRTELPTSPFSQSFAPRIAEGPRISQLTQIWPVPTETEVEKTETEVETVMLETPAPSRRNTDEVAEQKQQRLQDSCSRLSDRGDDVPVFRVDVYAMLSSGSLAGDGPRVVVSELDGATGQARELTVEEVRGSSAVQTALAGCPAWVAEAAAKAGADAAGTGAGATLMRMPSARQQIRRRWERPTVSFCVGGGQRQRQWHRTADRRIRTVDVEAMAATHVRRQKSGSCAASESSAQTLSSQQSDGGSLRSVSSDDTVAEARVSVLAKIDENKVSGIRMSQIKAPLITGRSRLQQPSLLPSPVGRRRSEIEALLTQADAVLNNGVQLRRSATLESQRPQLRGSTSSLGPPAAPRSRLPRASFPLALGRPPSMLPLLSGGPPSRIRSPTPLAPSPARQPQPQRPDDIRGSVHASTLRQPSLRHVGSVAALRRPGADGRTLSTQNSSGSVRRHTTAERAAAGGMRRAAVRGVFNGAACGGVDEEFLTLRPVHTPDIVPRTFDPRLVERAMTPMLKTNAGILHSSIADMLRASDAAQQAEHVSPLASPLGSPVLSPATSPAMSPVMSSVLSPIGSPQPAEPRRSFSGRFSRPGFLSRNSHSSSGSGGSVGKSKDERSFASMLPLPPLRSAKSARAAQHTPSAIPMPPKQQPPPPPPAPAAPQAKSGLSAMRKARSLWTLRSSLAK</sequence>
<feature type="compositionally biased region" description="Polar residues" evidence="1">
    <location>
        <begin position="482"/>
        <end position="497"/>
    </location>
</feature>
<reference evidence="2" key="1">
    <citation type="submission" date="2022-07" db="EMBL/GenBank/DDBJ databases">
        <title>Phylogenomic reconstructions and comparative analyses of Kickxellomycotina fungi.</title>
        <authorList>
            <person name="Reynolds N.K."/>
            <person name="Stajich J.E."/>
            <person name="Barry K."/>
            <person name="Grigoriev I.V."/>
            <person name="Crous P."/>
            <person name="Smith M.E."/>
        </authorList>
    </citation>
    <scope>NUCLEOTIDE SEQUENCE</scope>
    <source>
        <strain evidence="2">BCRC 34489</strain>
    </source>
</reference>
<evidence type="ECO:0000313" key="3">
    <source>
        <dbReference type="Proteomes" id="UP001140172"/>
    </source>
</evidence>